<protein>
    <submittedName>
        <fullName evidence="1">Uncharacterized protein</fullName>
    </submittedName>
</protein>
<evidence type="ECO:0000313" key="1">
    <source>
        <dbReference type="EMBL" id="EGG16136.1"/>
    </source>
</evidence>
<dbReference type="AlphaFoldDB" id="F4Q6V4"/>
<dbReference type="GeneID" id="14868249"/>
<organism evidence="1 2">
    <name type="scientific">Cavenderia fasciculata</name>
    <name type="common">Slime mold</name>
    <name type="synonym">Dictyostelium fasciculatum</name>
    <dbReference type="NCBI Taxonomy" id="261658"/>
    <lineage>
        <taxon>Eukaryota</taxon>
        <taxon>Amoebozoa</taxon>
        <taxon>Evosea</taxon>
        <taxon>Eumycetozoa</taxon>
        <taxon>Dictyostelia</taxon>
        <taxon>Acytosteliales</taxon>
        <taxon>Cavenderiaceae</taxon>
        <taxon>Cavenderia</taxon>
    </lineage>
</organism>
<dbReference type="KEGG" id="dfa:DFA_09161"/>
<dbReference type="EMBL" id="GL883024">
    <property type="protein sequence ID" value="EGG16136.1"/>
    <property type="molecule type" value="Genomic_DNA"/>
</dbReference>
<dbReference type="Proteomes" id="UP000007797">
    <property type="component" value="Unassembled WGS sequence"/>
</dbReference>
<dbReference type="RefSeq" id="XP_004352589.1">
    <property type="nucleotide sequence ID" value="XM_004352537.1"/>
</dbReference>
<evidence type="ECO:0000313" key="2">
    <source>
        <dbReference type="Proteomes" id="UP000007797"/>
    </source>
</evidence>
<keyword evidence="2" id="KW-1185">Reference proteome</keyword>
<sequence>MTNRGFLLRKINGKFERIQSNCPHHGWVDISSLYVTSSRVTSSLHGFSQKSIYRLRLSKLSIISKSTRSFVLNKLMTKFGPTENQGQLLEFNDKPFIKKIKRLSTTIANPVYSLILDTKPNQLTIPDLFKDIKSIKLPTIQINIDFPFKNPKKC</sequence>
<name>F4Q6V4_CACFS</name>
<accession>F4Q6V4</accession>
<gene>
    <name evidence="1" type="ORF">DFA_09161</name>
</gene>
<reference evidence="2" key="1">
    <citation type="journal article" date="2011" name="Genome Res.">
        <title>Phylogeny-wide analysis of social amoeba genomes highlights ancient origins for complex intercellular communication.</title>
        <authorList>
            <person name="Heidel A.J."/>
            <person name="Lawal H.M."/>
            <person name="Felder M."/>
            <person name="Schilde C."/>
            <person name="Helps N.R."/>
            <person name="Tunggal B."/>
            <person name="Rivero F."/>
            <person name="John U."/>
            <person name="Schleicher M."/>
            <person name="Eichinger L."/>
            <person name="Platzer M."/>
            <person name="Noegel A.A."/>
            <person name="Schaap P."/>
            <person name="Gloeckner G."/>
        </authorList>
    </citation>
    <scope>NUCLEOTIDE SEQUENCE [LARGE SCALE GENOMIC DNA]</scope>
    <source>
        <strain evidence="2">SH3</strain>
    </source>
</reference>
<proteinExistence type="predicted"/>